<keyword evidence="2" id="KW-1185">Reference proteome</keyword>
<gene>
    <name evidence="1" type="ORF">TIFTF001_037035</name>
</gene>
<sequence>MYLRDYSTAVHLQKEKHLKVIGTPAFPSGPGTRMTRSGRLPIVPVGQIGLRRTGAIGQVEGVGDVTCAVAGGRSLLLMCAVTGFASNVSHIVPGYTADLSKEIDPGRVLWLPGKYFMFGTSRVDRYRFRRLDIFASI</sequence>
<dbReference type="AlphaFoldDB" id="A0AA88E5E0"/>
<accession>A0AA88E5E0</accession>
<evidence type="ECO:0000313" key="1">
    <source>
        <dbReference type="EMBL" id="GMN67976.1"/>
    </source>
</evidence>
<proteinExistence type="predicted"/>
<name>A0AA88E5E0_FICCA</name>
<organism evidence="1 2">
    <name type="scientific">Ficus carica</name>
    <name type="common">Common fig</name>
    <dbReference type="NCBI Taxonomy" id="3494"/>
    <lineage>
        <taxon>Eukaryota</taxon>
        <taxon>Viridiplantae</taxon>
        <taxon>Streptophyta</taxon>
        <taxon>Embryophyta</taxon>
        <taxon>Tracheophyta</taxon>
        <taxon>Spermatophyta</taxon>
        <taxon>Magnoliopsida</taxon>
        <taxon>eudicotyledons</taxon>
        <taxon>Gunneridae</taxon>
        <taxon>Pentapetalae</taxon>
        <taxon>rosids</taxon>
        <taxon>fabids</taxon>
        <taxon>Rosales</taxon>
        <taxon>Moraceae</taxon>
        <taxon>Ficeae</taxon>
        <taxon>Ficus</taxon>
    </lineage>
</organism>
<dbReference type="EMBL" id="BTGU01000529">
    <property type="protein sequence ID" value="GMN67976.1"/>
    <property type="molecule type" value="Genomic_DNA"/>
</dbReference>
<dbReference type="Proteomes" id="UP001187192">
    <property type="component" value="Unassembled WGS sequence"/>
</dbReference>
<comment type="caution">
    <text evidence="1">The sequence shown here is derived from an EMBL/GenBank/DDBJ whole genome shotgun (WGS) entry which is preliminary data.</text>
</comment>
<reference evidence="1" key="1">
    <citation type="submission" date="2023-07" db="EMBL/GenBank/DDBJ databases">
        <title>draft genome sequence of fig (Ficus carica).</title>
        <authorList>
            <person name="Takahashi T."/>
            <person name="Nishimura K."/>
        </authorList>
    </citation>
    <scope>NUCLEOTIDE SEQUENCE</scope>
</reference>
<evidence type="ECO:0000313" key="2">
    <source>
        <dbReference type="Proteomes" id="UP001187192"/>
    </source>
</evidence>
<protein>
    <submittedName>
        <fullName evidence="1">Uncharacterized protein</fullName>
    </submittedName>
</protein>